<keyword evidence="3" id="KW-1185">Reference proteome</keyword>
<dbReference type="EMBL" id="JARBHB010000007">
    <property type="protein sequence ID" value="KAJ8878881.1"/>
    <property type="molecule type" value="Genomic_DNA"/>
</dbReference>
<dbReference type="Proteomes" id="UP001159363">
    <property type="component" value="Chromosome 6"/>
</dbReference>
<reference evidence="2 3" key="1">
    <citation type="submission" date="2023-02" db="EMBL/GenBank/DDBJ databases">
        <title>LHISI_Scaffold_Assembly.</title>
        <authorList>
            <person name="Stuart O.P."/>
            <person name="Cleave R."/>
            <person name="Magrath M.J.L."/>
            <person name="Mikheyev A.S."/>
        </authorList>
    </citation>
    <scope>NUCLEOTIDE SEQUENCE [LARGE SCALE GENOMIC DNA]</scope>
    <source>
        <strain evidence="2">Daus_M_001</strain>
        <tissue evidence="2">Leg muscle</tissue>
    </source>
</reference>
<name>A0ABQ9H3K8_9NEOP</name>
<accession>A0ABQ9H3K8</accession>
<proteinExistence type="predicted"/>
<evidence type="ECO:0000313" key="3">
    <source>
        <dbReference type="Proteomes" id="UP001159363"/>
    </source>
</evidence>
<sequence>MTLRAQGSPDRAGFQLISDVPAARGGHTPATKAEEHRKKKKKLRRADQRDVPRGGIIVTPLMDAAGLGAAAAPASPAVVASVVYSYVIRDEQVDQKRRIWEGMGRNLCQGPGPAFAWNNFGRPRKTEITIAGPGIQTGSSRMQRQFDHLVAGNTRHDSLVARLWEEGVGGSRLPWRRRGAHPRGAVYRSSVGGVGVWGAGRHCNAQGAPLSPPPSVKLSEVAGFLASPPLPLRTPWQETSSVPQCHSNVIRSIPVRETGRWDQVWVHIDGRLHIVGTRLRVGRSCASEAWKPRCSTFLVVPNRAARLHLPLPRCRRYHITTLWPLRLGRANVSSADQRHFPGLDKRQFCKSLPFSPDGKVTFILVSVAISPPLGIPIRCIQARGDVTARALRSQQSELGSPGGVALGFSHVGIVPDNAPCQRVFSWISHFPRPCIPSLLHFQLVLPSTALNISLVRAAKISPYNRFTNAGSIVASHCDQTTNAQLKSGMFVHKTIESNVQRTSAARPRGILLRPPKPTTFRHPSGVLGDNRVKTNDPNLTIASGARRKLSVKKLWIYYMNLSRDLNGRLPFRTCSLHMDCLRRCFPMVGAVHIENPSPVENATCAGHID</sequence>
<comment type="caution">
    <text evidence="2">The sequence shown here is derived from an EMBL/GenBank/DDBJ whole genome shotgun (WGS) entry which is preliminary data.</text>
</comment>
<gene>
    <name evidence="2" type="ORF">PR048_019480</name>
</gene>
<evidence type="ECO:0000256" key="1">
    <source>
        <dbReference type="SAM" id="MobiDB-lite"/>
    </source>
</evidence>
<organism evidence="2 3">
    <name type="scientific">Dryococelus australis</name>
    <dbReference type="NCBI Taxonomy" id="614101"/>
    <lineage>
        <taxon>Eukaryota</taxon>
        <taxon>Metazoa</taxon>
        <taxon>Ecdysozoa</taxon>
        <taxon>Arthropoda</taxon>
        <taxon>Hexapoda</taxon>
        <taxon>Insecta</taxon>
        <taxon>Pterygota</taxon>
        <taxon>Neoptera</taxon>
        <taxon>Polyneoptera</taxon>
        <taxon>Phasmatodea</taxon>
        <taxon>Verophasmatodea</taxon>
        <taxon>Anareolatae</taxon>
        <taxon>Phasmatidae</taxon>
        <taxon>Eurycanthinae</taxon>
        <taxon>Dryococelus</taxon>
    </lineage>
</organism>
<protein>
    <submittedName>
        <fullName evidence="2">Uncharacterized protein</fullName>
    </submittedName>
</protein>
<evidence type="ECO:0000313" key="2">
    <source>
        <dbReference type="EMBL" id="KAJ8878881.1"/>
    </source>
</evidence>
<feature type="region of interest" description="Disordered" evidence="1">
    <location>
        <begin position="1"/>
        <end position="51"/>
    </location>
</feature>